<reference evidence="1" key="1">
    <citation type="submission" date="2017-01" db="EMBL/GenBank/DDBJ databases">
        <title>Complete nucleotide sequence of an IncP-2 blaVIM-2-harboring megaplasmid from Pseudomonas aeruginosa.</title>
        <authorList>
            <person name="Botelho J."/>
            <person name="Grosso F."/>
            <person name="Mabrouk A."/>
            <person name="Peixe L."/>
        </authorList>
    </citation>
    <scope>NUCLEOTIDE SEQUENCE</scope>
    <source>
        <strain evidence="1">FFUP_PS_37</strain>
        <plasmid evidence="1">pJB37</plasmid>
    </source>
</reference>
<organism evidence="1">
    <name type="scientific">Pseudomonas aeruginosa</name>
    <dbReference type="NCBI Taxonomy" id="287"/>
    <lineage>
        <taxon>Bacteria</taxon>
        <taxon>Pseudomonadati</taxon>
        <taxon>Pseudomonadota</taxon>
        <taxon>Gammaproteobacteria</taxon>
        <taxon>Pseudomonadales</taxon>
        <taxon>Pseudomonadaceae</taxon>
        <taxon>Pseudomonas</taxon>
    </lineage>
</organism>
<dbReference type="SUPFAM" id="SSF143990">
    <property type="entry name" value="YbiA-like"/>
    <property type="match status" value="1"/>
</dbReference>
<accession>A0A1V0M5Y1</accession>
<dbReference type="RefSeq" id="WP_010792609.1">
    <property type="nucleotide sequence ID" value="NZ_CAADPS010000376.1"/>
</dbReference>
<sequence length="250" mass="28074">MMDFETPPIFDPYEHRPFQGYMCSEGRQVETYLSLMHFIEAEKFRGLDEGYRRYILSIEDRDDFILETAGITQGVRRPDWDEIKAPMVRAGLWMQLVQHKDAMVPLITHPGCECPVGLVNEAIQEIYERLHSGDPLRKVLLAGDDSPNALRSSSFDEVLDHIFNVRQPDEVIVSADGGVSMRSAAYAARRYIPLRFLPRVQSAGEFAKNAISQATHVFLLGTNGQASFAQAAYDLACETGLVAHQVELPA</sequence>
<name>A0A1V0M5Y1_PSEAI</name>
<proteinExistence type="predicted"/>
<dbReference type="AlphaFoldDB" id="A0A1V0M5Y1"/>
<dbReference type="InterPro" id="IPR037238">
    <property type="entry name" value="YbiA-like_sf"/>
</dbReference>
<geneLocation type="plasmid" evidence="1">
    <name>pJB37</name>
</geneLocation>
<keyword evidence="1" id="KW-0614">Plasmid</keyword>
<protein>
    <submittedName>
        <fullName evidence="1">Uncharacterized protein</fullName>
    </submittedName>
</protein>
<evidence type="ECO:0000313" key="1">
    <source>
        <dbReference type="EMBL" id="ARD70304.1"/>
    </source>
</evidence>
<dbReference type="EMBL" id="KY494864">
    <property type="protein sequence ID" value="ARD70304.1"/>
    <property type="molecule type" value="Genomic_DNA"/>
</dbReference>